<keyword evidence="2" id="KW-1003">Cell membrane</keyword>
<evidence type="ECO:0000256" key="5">
    <source>
        <dbReference type="ARBA" id="ARBA00023040"/>
    </source>
</evidence>
<evidence type="ECO:0000256" key="8">
    <source>
        <dbReference type="ARBA" id="ARBA00023224"/>
    </source>
</evidence>
<dbReference type="PANTHER" id="PTHR24228">
    <property type="entry name" value="B2 BRADYKININ RECEPTOR/ANGIOTENSIN II RECEPTOR"/>
    <property type="match status" value="1"/>
</dbReference>
<evidence type="ECO:0000256" key="2">
    <source>
        <dbReference type="ARBA" id="ARBA00022475"/>
    </source>
</evidence>
<evidence type="ECO:0000256" key="6">
    <source>
        <dbReference type="ARBA" id="ARBA00023136"/>
    </source>
</evidence>
<evidence type="ECO:0000313" key="10">
    <source>
        <dbReference type="Proteomes" id="UP000749559"/>
    </source>
</evidence>
<proteinExistence type="predicted"/>
<evidence type="ECO:0000256" key="4">
    <source>
        <dbReference type="ARBA" id="ARBA00022989"/>
    </source>
</evidence>
<dbReference type="AlphaFoldDB" id="A0A8J1U2M2"/>
<accession>A0A8J1U2M2</accession>
<gene>
    <name evidence="9" type="ORF">OFUS_LOCUS16963</name>
</gene>
<dbReference type="PANTHER" id="PTHR24228:SF74">
    <property type="entry name" value="G-PROTEIN COUPLED RECEPTORS FAMILY 1 PROFILE DOMAIN-CONTAINING PROTEIN"/>
    <property type="match status" value="1"/>
</dbReference>
<protein>
    <submittedName>
        <fullName evidence="9">Uncharacterized protein</fullName>
    </submittedName>
</protein>
<dbReference type="SUPFAM" id="SSF81321">
    <property type="entry name" value="Family A G protein-coupled receptor-like"/>
    <property type="match status" value="1"/>
</dbReference>
<name>A0A8J1U2M2_OWEFU</name>
<dbReference type="InterPro" id="IPR017452">
    <property type="entry name" value="GPCR_Rhodpsn_7TM"/>
</dbReference>
<keyword evidence="5" id="KW-0297">G-protein coupled receptor</keyword>
<comment type="subcellular location">
    <subcellularLocation>
        <location evidence="1">Cell membrane</location>
        <topology evidence="1">Multi-pass membrane protein</topology>
    </subcellularLocation>
</comment>
<dbReference type="Pfam" id="PF00001">
    <property type="entry name" value="7tm_1"/>
    <property type="match status" value="1"/>
</dbReference>
<keyword evidence="4" id="KW-1133">Transmembrane helix</keyword>
<evidence type="ECO:0000256" key="3">
    <source>
        <dbReference type="ARBA" id="ARBA00022692"/>
    </source>
</evidence>
<dbReference type="PROSITE" id="PS50262">
    <property type="entry name" value="G_PROTEIN_RECEP_F1_2"/>
    <property type="match status" value="1"/>
</dbReference>
<evidence type="ECO:0000313" key="9">
    <source>
        <dbReference type="EMBL" id="CAH1791927.1"/>
    </source>
</evidence>
<dbReference type="GO" id="GO:0005886">
    <property type="term" value="C:plasma membrane"/>
    <property type="evidence" value="ECO:0007669"/>
    <property type="project" value="UniProtKB-SubCell"/>
</dbReference>
<reference evidence="9" key="1">
    <citation type="submission" date="2022-03" db="EMBL/GenBank/DDBJ databases">
        <authorList>
            <person name="Martin C."/>
        </authorList>
    </citation>
    <scope>NUCLEOTIDE SEQUENCE</scope>
</reference>
<dbReference type="GO" id="GO:0004930">
    <property type="term" value="F:G protein-coupled receptor activity"/>
    <property type="evidence" value="ECO:0007669"/>
    <property type="project" value="UniProtKB-KW"/>
</dbReference>
<evidence type="ECO:0000256" key="7">
    <source>
        <dbReference type="ARBA" id="ARBA00023170"/>
    </source>
</evidence>
<comment type="caution">
    <text evidence="9">The sequence shown here is derived from an EMBL/GenBank/DDBJ whole genome shotgun (WGS) entry which is preliminary data.</text>
</comment>
<dbReference type="Proteomes" id="UP000749559">
    <property type="component" value="Unassembled WGS sequence"/>
</dbReference>
<dbReference type="Gene3D" id="1.20.1070.10">
    <property type="entry name" value="Rhodopsin 7-helix transmembrane proteins"/>
    <property type="match status" value="1"/>
</dbReference>
<dbReference type="PRINTS" id="PR00237">
    <property type="entry name" value="GPCRRHODOPSN"/>
</dbReference>
<keyword evidence="6" id="KW-0472">Membrane</keyword>
<dbReference type="OrthoDB" id="10066544at2759"/>
<dbReference type="InterPro" id="IPR000276">
    <property type="entry name" value="GPCR_Rhodpsn"/>
</dbReference>
<keyword evidence="8" id="KW-0807">Transducer</keyword>
<keyword evidence="10" id="KW-1185">Reference proteome</keyword>
<keyword evidence="7" id="KW-0675">Receptor</keyword>
<evidence type="ECO:0000256" key="1">
    <source>
        <dbReference type="ARBA" id="ARBA00004651"/>
    </source>
</evidence>
<keyword evidence="3" id="KW-0812">Transmembrane</keyword>
<organism evidence="9 10">
    <name type="scientific">Owenia fusiformis</name>
    <name type="common">Polychaete worm</name>
    <dbReference type="NCBI Taxonomy" id="6347"/>
    <lineage>
        <taxon>Eukaryota</taxon>
        <taxon>Metazoa</taxon>
        <taxon>Spiralia</taxon>
        <taxon>Lophotrochozoa</taxon>
        <taxon>Annelida</taxon>
        <taxon>Polychaeta</taxon>
        <taxon>Sedentaria</taxon>
        <taxon>Canalipalpata</taxon>
        <taxon>Sabellida</taxon>
        <taxon>Oweniida</taxon>
        <taxon>Oweniidae</taxon>
        <taxon>Owenia</taxon>
    </lineage>
</organism>
<sequence>MATDALPEETVNLAATSRMIGVNYTNGTILDDGPGPSRLATAVGAVIILIFLVEGILGNLWIMFVILRKKEMRNVINIFIVSLCVNDLMNLCVNQILFLSSYIALEWVTGMAVCGVVPELSVVFTGTSLWHSALIAIHRYIVVIHNDVYNRMHIKLYVGFVLVITRVLPFAFNIPAIITPMAGYSPKLLRCILLPQYATRTMAMMVCLFIVPCLIVICCFLAIFIYVHRSTLRIQNAGFRREIQITKMFGCVFFTILIGYLPYAFIRTGDRNNQLSPDVYVIVSTLYSVATCLSPLIYGAMNQQIRQACQDCSTCSNYDKKRRHSDRYLGEQTVRLTNGTKASIGDKSSSTDHADQLKVNCSDREMTSSYADENCLVHSNKSNGKGPTFV</sequence>
<dbReference type="EMBL" id="CAIIXF020000008">
    <property type="protein sequence ID" value="CAH1791927.1"/>
    <property type="molecule type" value="Genomic_DNA"/>
</dbReference>